<dbReference type="OrthoDB" id="3036354at2759"/>
<organism evidence="1 2">
    <name type="scientific">Hypholoma sublateritium (strain FD-334 SS-4)</name>
    <dbReference type="NCBI Taxonomy" id="945553"/>
    <lineage>
        <taxon>Eukaryota</taxon>
        <taxon>Fungi</taxon>
        <taxon>Dikarya</taxon>
        <taxon>Basidiomycota</taxon>
        <taxon>Agaricomycotina</taxon>
        <taxon>Agaricomycetes</taxon>
        <taxon>Agaricomycetidae</taxon>
        <taxon>Agaricales</taxon>
        <taxon>Agaricineae</taxon>
        <taxon>Strophariaceae</taxon>
        <taxon>Hypholoma</taxon>
    </lineage>
</organism>
<sequence length="230" mass="25449">MLITDLPVETLDHIAAALDLPIDLVNLGSTCSQLRQLVDPYHTQFRVIRTPIISPIWQDLAENRALAKNVRLLEIQFAEVHGHSVDATLFTPVTPAMYSDREAPRVFLADNIDPYEDEEDVGALPARNAAKNAADLDAERSLVSALKGMSGLVSFRWIRKQSGSGLTLKKLSAVCNDNGKLNHLVTELSRIAPNLEWLHLRCVTLPVVSALPNAMYKNAVFTPFLVSYHT</sequence>
<dbReference type="EMBL" id="KN817594">
    <property type="protein sequence ID" value="KJA18087.1"/>
    <property type="molecule type" value="Genomic_DNA"/>
</dbReference>
<proteinExistence type="predicted"/>
<accession>A0A0D2KTZ9</accession>
<evidence type="ECO:0000313" key="1">
    <source>
        <dbReference type="EMBL" id="KJA18087.1"/>
    </source>
</evidence>
<evidence type="ECO:0000313" key="2">
    <source>
        <dbReference type="Proteomes" id="UP000054270"/>
    </source>
</evidence>
<reference evidence="2" key="1">
    <citation type="submission" date="2014-04" db="EMBL/GenBank/DDBJ databases">
        <title>Evolutionary Origins and Diversification of the Mycorrhizal Mutualists.</title>
        <authorList>
            <consortium name="DOE Joint Genome Institute"/>
            <consortium name="Mycorrhizal Genomics Consortium"/>
            <person name="Kohler A."/>
            <person name="Kuo A."/>
            <person name="Nagy L.G."/>
            <person name="Floudas D."/>
            <person name="Copeland A."/>
            <person name="Barry K.W."/>
            <person name="Cichocki N."/>
            <person name="Veneault-Fourrey C."/>
            <person name="LaButti K."/>
            <person name="Lindquist E.A."/>
            <person name="Lipzen A."/>
            <person name="Lundell T."/>
            <person name="Morin E."/>
            <person name="Murat C."/>
            <person name="Riley R."/>
            <person name="Ohm R."/>
            <person name="Sun H."/>
            <person name="Tunlid A."/>
            <person name="Henrissat B."/>
            <person name="Grigoriev I.V."/>
            <person name="Hibbett D.S."/>
            <person name="Martin F."/>
        </authorList>
    </citation>
    <scope>NUCLEOTIDE SEQUENCE [LARGE SCALE GENOMIC DNA]</scope>
    <source>
        <strain evidence="2">FD-334 SS-4</strain>
    </source>
</reference>
<evidence type="ECO:0008006" key="3">
    <source>
        <dbReference type="Google" id="ProtNLM"/>
    </source>
</evidence>
<dbReference type="AlphaFoldDB" id="A0A0D2KTZ9"/>
<protein>
    <recommendedName>
        <fullName evidence="3">F-box domain-containing protein</fullName>
    </recommendedName>
</protein>
<keyword evidence="2" id="KW-1185">Reference proteome</keyword>
<gene>
    <name evidence="1" type="ORF">HYPSUDRAFT_205696</name>
</gene>
<dbReference type="Proteomes" id="UP000054270">
    <property type="component" value="Unassembled WGS sequence"/>
</dbReference>
<name>A0A0D2KTZ9_HYPSF</name>
<dbReference type="STRING" id="945553.A0A0D2KTZ9"/>